<accession>A0A3B0V6D4</accession>
<protein>
    <submittedName>
        <fullName evidence="1">Uncharacterized protein</fullName>
    </submittedName>
</protein>
<name>A0A3B0V6D4_9ZZZZ</name>
<dbReference type="AlphaFoldDB" id="A0A3B0V6D4"/>
<evidence type="ECO:0000313" key="1">
    <source>
        <dbReference type="EMBL" id="VAW33527.1"/>
    </source>
</evidence>
<organism evidence="1">
    <name type="scientific">hydrothermal vent metagenome</name>
    <dbReference type="NCBI Taxonomy" id="652676"/>
    <lineage>
        <taxon>unclassified sequences</taxon>
        <taxon>metagenomes</taxon>
        <taxon>ecological metagenomes</taxon>
    </lineage>
</organism>
<reference evidence="1" key="1">
    <citation type="submission" date="2018-06" db="EMBL/GenBank/DDBJ databases">
        <authorList>
            <person name="Zhirakovskaya E."/>
        </authorList>
    </citation>
    <scope>NUCLEOTIDE SEQUENCE</scope>
</reference>
<dbReference type="EMBL" id="UOEU01000458">
    <property type="protein sequence ID" value="VAW33527.1"/>
    <property type="molecule type" value="Genomic_DNA"/>
</dbReference>
<gene>
    <name evidence="1" type="ORF">MNBD_CHLOROFLEXI01-2984</name>
</gene>
<sequence length="141" mass="16130">MKTRYFNPVELSKYVMQGKIASDLTDRQTLARCSIADLIDFCELQKKGGLNLSLAKLLELFEEDLTLNGMVFVADLDRETLSKALFVEPNPSELWSSAATRGIPPLHSVRRLTLKDSEWEFWGENVYTEMEEFFSEQLTDG</sequence>
<proteinExistence type="predicted"/>